<evidence type="ECO:0000256" key="2">
    <source>
        <dbReference type="ARBA" id="ARBA00022555"/>
    </source>
</evidence>
<dbReference type="FunFam" id="3.90.1170.10:FF:000001">
    <property type="entry name" value="50S ribosomal protein L16"/>
    <property type="match status" value="1"/>
</dbReference>
<dbReference type="PANTHER" id="PTHR12220:SF13">
    <property type="entry name" value="LARGE RIBOSOMAL SUBUNIT PROTEIN UL16M"/>
    <property type="match status" value="1"/>
</dbReference>
<keyword evidence="6 8" id="KW-0694">RNA-binding</keyword>
<dbReference type="PATRIC" id="fig|1618357.3.peg.173"/>
<keyword evidence="3 6" id="KW-0689">Ribosomal protein</keyword>
<evidence type="ECO:0000256" key="8">
    <source>
        <dbReference type="RuleBase" id="RU004414"/>
    </source>
</evidence>
<keyword evidence="6 8" id="KW-0699">rRNA-binding</keyword>
<dbReference type="GO" id="GO:0006412">
    <property type="term" value="P:translation"/>
    <property type="evidence" value="ECO:0007669"/>
    <property type="project" value="UniProtKB-UniRule"/>
</dbReference>
<evidence type="ECO:0000256" key="3">
    <source>
        <dbReference type="ARBA" id="ARBA00022980"/>
    </source>
</evidence>
<dbReference type="SUPFAM" id="SSF54686">
    <property type="entry name" value="Ribosomal protein L16p/L10e"/>
    <property type="match status" value="1"/>
</dbReference>
<accession>A0A0G1RIK5</accession>
<reference evidence="9 10" key="1">
    <citation type="journal article" date="2015" name="Nature">
        <title>rRNA introns, odd ribosomes, and small enigmatic genomes across a large radiation of phyla.</title>
        <authorList>
            <person name="Brown C.T."/>
            <person name="Hug L.A."/>
            <person name="Thomas B.C."/>
            <person name="Sharon I."/>
            <person name="Castelle C.J."/>
            <person name="Singh A."/>
            <person name="Wilkins M.J."/>
            <person name="Williams K.H."/>
            <person name="Banfield J.F."/>
        </authorList>
    </citation>
    <scope>NUCLEOTIDE SEQUENCE [LARGE SCALE GENOMIC DNA]</scope>
</reference>
<dbReference type="NCBIfam" id="TIGR01164">
    <property type="entry name" value="rplP_bact"/>
    <property type="match status" value="1"/>
</dbReference>
<evidence type="ECO:0000256" key="4">
    <source>
        <dbReference type="ARBA" id="ARBA00023274"/>
    </source>
</evidence>
<dbReference type="GO" id="GO:0022625">
    <property type="term" value="C:cytosolic large ribosomal subunit"/>
    <property type="evidence" value="ECO:0007669"/>
    <property type="project" value="TreeGrafter"/>
</dbReference>
<protein>
    <recommendedName>
        <fullName evidence="5 6">Large ribosomal subunit protein uL16</fullName>
    </recommendedName>
</protein>
<sequence length="134" mass="14869">MLQPKKQKYRKQFRGQMPGLSRRGAEVNFGEYGLKALGRGWLSARQIEAARKAISRHAHRGGKVWIRVFPDKPITKKALGTRMGSGKGDIHEYVSVVTPGRILFEIAGVTSEVAAVAFRRAAAKLPFKVKLVAR</sequence>
<dbReference type="InterPro" id="IPR047873">
    <property type="entry name" value="Ribosomal_uL16"/>
</dbReference>
<dbReference type="GO" id="GO:0000049">
    <property type="term" value="F:tRNA binding"/>
    <property type="evidence" value="ECO:0007669"/>
    <property type="project" value="UniProtKB-KW"/>
</dbReference>
<evidence type="ECO:0000313" key="9">
    <source>
        <dbReference type="EMBL" id="KKU56907.1"/>
    </source>
</evidence>
<keyword evidence="4 6" id="KW-0687">Ribonucleoprotein</keyword>
<comment type="caution">
    <text evidence="9">The sequence shown here is derived from an EMBL/GenBank/DDBJ whole genome shotgun (WGS) entry which is preliminary data.</text>
</comment>
<proteinExistence type="inferred from homology"/>
<dbReference type="GO" id="GO:0003735">
    <property type="term" value="F:structural constituent of ribosome"/>
    <property type="evidence" value="ECO:0007669"/>
    <property type="project" value="InterPro"/>
</dbReference>
<organism evidence="9 10">
    <name type="scientific">Candidatus Amesbacteria bacterium GW2011_GWA2_47_11</name>
    <dbReference type="NCBI Taxonomy" id="1618357"/>
    <lineage>
        <taxon>Bacteria</taxon>
        <taxon>Candidatus Amesiibacteriota</taxon>
    </lineage>
</organism>
<dbReference type="EMBL" id="LCNM01000002">
    <property type="protein sequence ID" value="KKU56907.1"/>
    <property type="molecule type" value="Genomic_DNA"/>
</dbReference>
<dbReference type="AlphaFoldDB" id="A0A0G1RIK5"/>
<keyword evidence="2 6" id="KW-0820">tRNA-binding</keyword>
<evidence type="ECO:0000256" key="7">
    <source>
        <dbReference type="RuleBase" id="RU004413"/>
    </source>
</evidence>
<dbReference type="InterPro" id="IPR000114">
    <property type="entry name" value="Ribosomal_uL16_bact-type"/>
</dbReference>
<dbReference type="Pfam" id="PF00252">
    <property type="entry name" value="Ribosomal_L16"/>
    <property type="match status" value="1"/>
</dbReference>
<dbReference type="InterPro" id="IPR016180">
    <property type="entry name" value="Ribosomal_uL16_dom"/>
</dbReference>
<comment type="subunit">
    <text evidence="6 8">Part of the 50S ribosomal subunit.</text>
</comment>
<dbReference type="PRINTS" id="PR00060">
    <property type="entry name" value="RIBOSOMALL16"/>
</dbReference>
<dbReference type="GO" id="GO:0019843">
    <property type="term" value="F:rRNA binding"/>
    <property type="evidence" value="ECO:0007669"/>
    <property type="project" value="UniProtKB-UniRule"/>
</dbReference>
<comment type="similarity">
    <text evidence="1 6 7">Belongs to the universal ribosomal protein uL16 family.</text>
</comment>
<evidence type="ECO:0000256" key="6">
    <source>
        <dbReference type="HAMAP-Rule" id="MF_01342"/>
    </source>
</evidence>
<name>A0A0G1RIK5_9BACT</name>
<dbReference type="InterPro" id="IPR036920">
    <property type="entry name" value="Ribosomal_uL16_sf"/>
</dbReference>
<evidence type="ECO:0000256" key="1">
    <source>
        <dbReference type="ARBA" id="ARBA00008931"/>
    </source>
</evidence>
<dbReference type="PANTHER" id="PTHR12220">
    <property type="entry name" value="50S/60S RIBOSOMAL PROTEIN L16"/>
    <property type="match status" value="1"/>
</dbReference>
<dbReference type="CDD" id="cd01433">
    <property type="entry name" value="Ribosomal_L16_L10e"/>
    <property type="match status" value="1"/>
</dbReference>
<dbReference type="Gene3D" id="3.90.1170.10">
    <property type="entry name" value="Ribosomal protein L10e/L16"/>
    <property type="match status" value="1"/>
</dbReference>
<dbReference type="Proteomes" id="UP000034607">
    <property type="component" value="Unassembled WGS sequence"/>
</dbReference>
<evidence type="ECO:0000256" key="5">
    <source>
        <dbReference type="ARBA" id="ARBA00035198"/>
    </source>
</evidence>
<evidence type="ECO:0000313" key="10">
    <source>
        <dbReference type="Proteomes" id="UP000034607"/>
    </source>
</evidence>
<comment type="function">
    <text evidence="6 8">Binds 23S rRNA and is also seen to make contacts with the A and possibly P site tRNAs.</text>
</comment>
<gene>
    <name evidence="6" type="primary">rplP</name>
    <name evidence="9" type="ORF">UX78_C0002G0087</name>
</gene>
<dbReference type="HAMAP" id="MF_01342">
    <property type="entry name" value="Ribosomal_uL16"/>
    <property type="match status" value="1"/>
</dbReference>